<proteinExistence type="predicted"/>
<dbReference type="EMBL" id="KZ305022">
    <property type="protein sequence ID" value="PIA58820.1"/>
    <property type="molecule type" value="Genomic_DNA"/>
</dbReference>
<protein>
    <submittedName>
        <fullName evidence="1">Uncharacterized protein</fullName>
    </submittedName>
</protein>
<evidence type="ECO:0000313" key="1">
    <source>
        <dbReference type="EMBL" id="PIA58820.1"/>
    </source>
</evidence>
<gene>
    <name evidence="1" type="ORF">AQUCO_00500629v1</name>
</gene>
<dbReference type="InParanoid" id="A0A2G5ESW0"/>
<evidence type="ECO:0000313" key="2">
    <source>
        <dbReference type="Proteomes" id="UP000230069"/>
    </source>
</evidence>
<dbReference type="Proteomes" id="UP000230069">
    <property type="component" value="Unassembled WGS sequence"/>
</dbReference>
<name>A0A2G5ESW0_AQUCA</name>
<organism evidence="1 2">
    <name type="scientific">Aquilegia coerulea</name>
    <name type="common">Rocky mountain columbine</name>
    <dbReference type="NCBI Taxonomy" id="218851"/>
    <lineage>
        <taxon>Eukaryota</taxon>
        <taxon>Viridiplantae</taxon>
        <taxon>Streptophyta</taxon>
        <taxon>Embryophyta</taxon>
        <taxon>Tracheophyta</taxon>
        <taxon>Spermatophyta</taxon>
        <taxon>Magnoliopsida</taxon>
        <taxon>Ranunculales</taxon>
        <taxon>Ranunculaceae</taxon>
        <taxon>Thalictroideae</taxon>
        <taxon>Aquilegia</taxon>
    </lineage>
</organism>
<reference evidence="1 2" key="1">
    <citation type="submission" date="2017-09" db="EMBL/GenBank/DDBJ databases">
        <title>WGS assembly of Aquilegia coerulea Goldsmith.</title>
        <authorList>
            <person name="Hodges S."/>
            <person name="Kramer E."/>
            <person name="Nordborg M."/>
            <person name="Tomkins J."/>
            <person name="Borevitz J."/>
            <person name="Derieg N."/>
            <person name="Yan J."/>
            <person name="Mihaltcheva S."/>
            <person name="Hayes R.D."/>
            <person name="Rokhsar D."/>
        </authorList>
    </citation>
    <scope>NUCLEOTIDE SEQUENCE [LARGE SCALE GENOMIC DNA]</scope>
    <source>
        <strain evidence="2">cv. Goldsmith</strain>
    </source>
</reference>
<accession>A0A2G5ESW0</accession>
<keyword evidence="2" id="KW-1185">Reference proteome</keyword>
<dbReference type="AlphaFoldDB" id="A0A2G5ESW0"/>
<sequence length="72" mass="8461">MTEPNGILITEEKSPHLETMLQALSTLISPFRMHSTLTSSFRHVHYHRKGNKFSKGKLQSYRIYQIVRHCTF</sequence>